<dbReference type="Pfam" id="PF03466">
    <property type="entry name" value="LysR_substrate"/>
    <property type="match status" value="1"/>
</dbReference>
<dbReference type="GO" id="GO:0043565">
    <property type="term" value="F:sequence-specific DNA binding"/>
    <property type="evidence" value="ECO:0007669"/>
    <property type="project" value="TreeGrafter"/>
</dbReference>
<evidence type="ECO:0000256" key="2">
    <source>
        <dbReference type="ARBA" id="ARBA00023015"/>
    </source>
</evidence>
<evidence type="ECO:0000256" key="1">
    <source>
        <dbReference type="ARBA" id="ARBA00009437"/>
    </source>
</evidence>
<dbReference type="AlphaFoldDB" id="A0A4P8EDK2"/>
<keyword evidence="7" id="KW-1185">Reference proteome</keyword>
<accession>A0A4P8EDK2</accession>
<dbReference type="OrthoDB" id="8479870at2"/>
<dbReference type="InterPro" id="IPR036390">
    <property type="entry name" value="WH_DNA-bd_sf"/>
</dbReference>
<organism evidence="6 7">
    <name type="scientific">Pseudorhodobacter turbinis</name>
    <dbReference type="NCBI Taxonomy" id="2500533"/>
    <lineage>
        <taxon>Bacteria</taxon>
        <taxon>Pseudomonadati</taxon>
        <taxon>Pseudomonadota</taxon>
        <taxon>Alphaproteobacteria</taxon>
        <taxon>Rhodobacterales</taxon>
        <taxon>Paracoccaceae</taxon>
        <taxon>Pseudorhodobacter</taxon>
    </lineage>
</organism>
<evidence type="ECO:0000256" key="4">
    <source>
        <dbReference type="ARBA" id="ARBA00023163"/>
    </source>
</evidence>
<dbReference type="EMBL" id="CP039964">
    <property type="protein sequence ID" value="QCO55041.1"/>
    <property type="molecule type" value="Genomic_DNA"/>
</dbReference>
<dbReference type="RefSeq" id="WP_137192703.1">
    <property type="nucleotide sequence ID" value="NZ_CP039964.1"/>
</dbReference>
<dbReference type="SUPFAM" id="SSF53850">
    <property type="entry name" value="Periplasmic binding protein-like II"/>
    <property type="match status" value="1"/>
</dbReference>
<dbReference type="Gene3D" id="3.40.190.290">
    <property type="match status" value="1"/>
</dbReference>
<dbReference type="PANTHER" id="PTHR30427">
    <property type="entry name" value="TRANSCRIPTIONAL ACTIVATOR PROTEIN LYSR"/>
    <property type="match status" value="1"/>
</dbReference>
<dbReference type="PANTHER" id="PTHR30427:SF1">
    <property type="entry name" value="TRANSCRIPTIONAL ACTIVATOR PROTEIN LYSR"/>
    <property type="match status" value="1"/>
</dbReference>
<proteinExistence type="inferred from homology"/>
<dbReference type="Proteomes" id="UP000298631">
    <property type="component" value="Chromosome"/>
</dbReference>
<dbReference type="Gene3D" id="1.10.10.10">
    <property type="entry name" value="Winged helix-like DNA-binding domain superfamily/Winged helix DNA-binding domain"/>
    <property type="match status" value="1"/>
</dbReference>
<sequence length="300" mass="33441">MSPRLQLRQLEALATVAEHGSMTRAAHELGVSQPAVSRLISDLSAEVGFQLFDRREGRLVPTQEARFLLPDIRRMMEMMAQLADASQNIKTQKAGHLRIACLPGFATSHLPEVVANFLAERPGVTVTIEPDRPERILEWIIGEQYDCGITDGFEGHPAVESETVLVRSVCVFPDGHPFAAKAIITPADLAEERLIHTRRDSAFFRALSDAFFAEGIKMNPVVEVRQFTAACELVIRGVGLSVISEIDAVGYAKRGLSFRPFSPALPHKLSLVRPIHKHPSMITLEFMYLFRESLRVFEQD</sequence>
<protein>
    <submittedName>
        <fullName evidence="6">LysR family transcriptional regulator</fullName>
    </submittedName>
</protein>
<evidence type="ECO:0000256" key="3">
    <source>
        <dbReference type="ARBA" id="ARBA00023125"/>
    </source>
</evidence>
<evidence type="ECO:0000259" key="5">
    <source>
        <dbReference type="PROSITE" id="PS50931"/>
    </source>
</evidence>
<evidence type="ECO:0000313" key="7">
    <source>
        <dbReference type="Proteomes" id="UP000298631"/>
    </source>
</evidence>
<dbReference type="InterPro" id="IPR000847">
    <property type="entry name" value="LysR_HTH_N"/>
</dbReference>
<dbReference type="GO" id="GO:0010628">
    <property type="term" value="P:positive regulation of gene expression"/>
    <property type="evidence" value="ECO:0007669"/>
    <property type="project" value="TreeGrafter"/>
</dbReference>
<evidence type="ECO:0000313" key="6">
    <source>
        <dbReference type="EMBL" id="QCO55041.1"/>
    </source>
</evidence>
<keyword evidence="3" id="KW-0238">DNA-binding</keyword>
<dbReference type="InterPro" id="IPR005119">
    <property type="entry name" value="LysR_subst-bd"/>
</dbReference>
<dbReference type="Pfam" id="PF00126">
    <property type="entry name" value="HTH_1"/>
    <property type="match status" value="1"/>
</dbReference>
<dbReference type="SUPFAM" id="SSF46785">
    <property type="entry name" value="Winged helix' DNA-binding domain"/>
    <property type="match status" value="1"/>
</dbReference>
<gene>
    <name evidence="6" type="ORF">EOK75_04135</name>
</gene>
<dbReference type="PROSITE" id="PS50931">
    <property type="entry name" value="HTH_LYSR"/>
    <property type="match status" value="1"/>
</dbReference>
<dbReference type="PRINTS" id="PR00039">
    <property type="entry name" value="HTHLYSR"/>
</dbReference>
<dbReference type="InterPro" id="IPR036388">
    <property type="entry name" value="WH-like_DNA-bd_sf"/>
</dbReference>
<comment type="similarity">
    <text evidence="1">Belongs to the LysR transcriptional regulatory family.</text>
</comment>
<feature type="domain" description="HTH lysR-type" evidence="5">
    <location>
        <begin position="5"/>
        <end position="62"/>
    </location>
</feature>
<keyword evidence="2" id="KW-0805">Transcription regulation</keyword>
<keyword evidence="4" id="KW-0804">Transcription</keyword>
<name>A0A4P8EDK2_9RHOB</name>
<dbReference type="KEGG" id="pseb:EOK75_04135"/>
<reference evidence="6 7" key="1">
    <citation type="submission" date="2019-05" db="EMBL/GenBank/DDBJ databases">
        <title>Pseudorhodobacter turbinis sp. nov., isolated from the gut of the Korean turban shell.</title>
        <authorList>
            <person name="Jeong Y.-S."/>
            <person name="Kang W.-R."/>
            <person name="Bae J.-W."/>
        </authorList>
    </citation>
    <scope>NUCLEOTIDE SEQUENCE [LARGE SCALE GENOMIC DNA]</scope>
    <source>
        <strain evidence="6 7">S12M18</strain>
    </source>
</reference>
<dbReference type="GO" id="GO:0003700">
    <property type="term" value="F:DNA-binding transcription factor activity"/>
    <property type="evidence" value="ECO:0007669"/>
    <property type="project" value="InterPro"/>
</dbReference>